<name>A0ABS1RAG1_9SPHI</name>
<reference evidence="1 2" key="1">
    <citation type="submission" date="2021-01" db="EMBL/GenBank/DDBJ databases">
        <title>C459-1 draft genome sequence.</title>
        <authorList>
            <person name="Zhang X.-F."/>
        </authorList>
    </citation>
    <scope>NUCLEOTIDE SEQUENCE [LARGE SCALE GENOMIC DNA]</scope>
    <source>
        <strain evidence="2">C459-1</strain>
    </source>
</reference>
<protein>
    <submittedName>
        <fullName evidence="1">Uncharacterized protein</fullName>
    </submittedName>
</protein>
<organism evidence="1 2">
    <name type="scientific">Sphingobacterium faecale</name>
    <dbReference type="NCBI Taxonomy" id="2803775"/>
    <lineage>
        <taxon>Bacteria</taxon>
        <taxon>Pseudomonadati</taxon>
        <taxon>Bacteroidota</taxon>
        <taxon>Sphingobacteriia</taxon>
        <taxon>Sphingobacteriales</taxon>
        <taxon>Sphingobacteriaceae</taxon>
        <taxon>Sphingobacterium</taxon>
    </lineage>
</organism>
<evidence type="ECO:0000313" key="2">
    <source>
        <dbReference type="Proteomes" id="UP000625283"/>
    </source>
</evidence>
<comment type="caution">
    <text evidence="1">The sequence shown here is derived from an EMBL/GenBank/DDBJ whole genome shotgun (WGS) entry which is preliminary data.</text>
</comment>
<dbReference type="RefSeq" id="WP_202104948.1">
    <property type="nucleotide sequence ID" value="NZ_JAERTY010000013.1"/>
</dbReference>
<dbReference type="Proteomes" id="UP000625283">
    <property type="component" value="Unassembled WGS sequence"/>
</dbReference>
<keyword evidence="2" id="KW-1185">Reference proteome</keyword>
<accession>A0ABS1RAG1</accession>
<gene>
    <name evidence="1" type="ORF">JKG61_20855</name>
</gene>
<proteinExistence type="predicted"/>
<sequence length="173" mass="19050">MDCHGSWGMFGFSSDFIAGERAFNQDQRLSLSEPRSKGQHDYIVLSSWYPNADGSATTVDGVSARMMVVDLNYKHFLGGMLGFVEKHFNGNIGIIGFAGEAYSKIPNSTKYRLVYELSKVTKWKAGEIFQKGKSFSNGVGKFASKAGVAGAMLTAGLIGYELWYRYLGCTYLC</sequence>
<evidence type="ECO:0000313" key="1">
    <source>
        <dbReference type="EMBL" id="MBL1411219.1"/>
    </source>
</evidence>
<dbReference type="EMBL" id="JAERTY010000013">
    <property type="protein sequence ID" value="MBL1411219.1"/>
    <property type="molecule type" value="Genomic_DNA"/>
</dbReference>